<comment type="caution">
    <text evidence="2">The sequence shown here is derived from an EMBL/GenBank/DDBJ whole genome shotgun (WGS) entry which is preliminary data.</text>
</comment>
<proteinExistence type="predicted"/>
<evidence type="ECO:0000313" key="2">
    <source>
        <dbReference type="EMBL" id="KAF0507102.1"/>
    </source>
</evidence>
<sequence length="188" mass="21069">MFDAQDIINKYSPEPNPTFDESNPTFDESNSTFNESSSTFDESSSTFNESSSISDEFNLLSDESGSIFKEFNPVFDEQDITDQKAVNEYLSDNSECSDIDKIDNAEFPSIAYRDFVKIWGRAQQCIPSKNKVLAIIIYSDATMLDRLGKILCHPDFISLGNIPTKLHNKPEAKALIGIIPTLQGTKEE</sequence>
<keyword evidence="3" id="KW-1185">Reference proteome</keyword>
<reference evidence="2 3" key="1">
    <citation type="journal article" date="2019" name="Environ. Microbiol.">
        <title>At the nexus of three kingdoms: the genome of the mycorrhizal fungus Gigaspora margarita provides insights into plant, endobacterial and fungal interactions.</title>
        <authorList>
            <person name="Venice F."/>
            <person name="Ghignone S."/>
            <person name="Salvioli di Fossalunga A."/>
            <person name="Amselem J."/>
            <person name="Novero M."/>
            <person name="Xianan X."/>
            <person name="Sedzielewska Toro K."/>
            <person name="Morin E."/>
            <person name="Lipzen A."/>
            <person name="Grigoriev I.V."/>
            <person name="Henrissat B."/>
            <person name="Martin F.M."/>
            <person name="Bonfante P."/>
        </authorList>
    </citation>
    <scope>NUCLEOTIDE SEQUENCE [LARGE SCALE GENOMIC DNA]</scope>
    <source>
        <strain evidence="2 3">BEG34</strain>
    </source>
</reference>
<evidence type="ECO:0000313" key="3">
    <source>
        <dbReference type="Proteomes" id="UP000439903"/>
    </source>
</evidence>
<feature type="compositionally biased region" description="Low complexity" evidence="1">
    <location>
        <begin position="27"/>
        <end position="50"/>
    </location>
</feature>
<dbReference type="AlphaFoldDB" id="A0A8H4AKM9"/>
<feature type="region of interest" description="Disordered" evidence="1">
    <location>
        <begin position="1"/>
        <end position="50"/>
    </location>
</feature>
<protein>
    <submittedName>
        <fullName evidence="2">Zn-finger domain-containing protein</fullName>
    </submittedName>
</protein>
<accession>A0A8H4AKM9</accession>
<organism evidence="2 3">
    <name type="scientific">Gigaspora margarita</name>
    <dbReference type="NCBI Taxonomy" id="4874"/>
    <lineage>
        <taxon>Eukaryota</taxon>
        <taxon>Fungi</taxon>
        <taxon>Fungi incertae sedis</taxon>
        <taxon>Mucoromycota</taxon>
        <taxon>Glomeromycotina</taxon>
        <taxon>Glomeromycetes</taxon>
        <taxon>Diversisporales</taxon>
        <taxon>Gigasporaceae</taxon>
        <taxon>Gigaspora</taxon>
    </lineage>
</organism>
<dbReference type="EMBL" id="WTPW01000483">
    <property type="protein sequence ID" value="KAF0507102.1"/>
    <property type="molecule type" value="Genomic_DNA"/>
</dbReference>
<name>A0A8H4AKM9_GIGMA</name>
<evidence type="ECO:0000256" key="1">
    <source>
        <dbReference type="SAM" id="MobiDB-lite"/>
    </source>
</evidence>
<dbReference type="OrthoDB" id="2439173at2759"/>
<gene>
    <name evidence="2" type="ORF">F8M41_019062</name>
</gene>
<dbReference type="Proteomes" id="UP000439903">
    <property type="component" value="Unassembled WGS sequence"/>
</dbReference>